<evidence type="ECO:0000313" key="3">
    <source>
        <dbReference type="Proteomes" id="UP000176923"/>
    </source>
</evidence>
<dbReference type="AlphaFoldDB" id="A0A1F5ZUM0"/>
<name>A0A1F5ZUM0_9BACT</name>
<dbReference type="STRING" id="1798382.A3D77_02040"/>
<evidence type="ECO:0000256" key="1">
    <source>
        <dbReference type="SAM" id="Phobius"/>
    </source>
</evidence>
<protein>
    <submittedName>
        <fullName evidence="2">Uncharacterized protein</fullName>
    </submittedName>
</protein>
<sequence>MSNKKESPIKLRQIAGIFCIGILFLFAYLPFSSSREIHAQNVYLSRKSFSLSKRYSNPYVNDVMKKNILLSLAYKRGLVHKGESIDWNLVEKPFETTIYLSPGSLFSFHEDIMDKYKTLTPYTLNSHFNSSEGFISDGYLVGDGVCHLASLIYWAAKDAGLEAEAPTNHDFARIEEIEKEYGVAIYYTPGNSHNNSLQNLYIKNSKGRNIQILISFNGDKLSVAITE</sequence>
<evidence type="ECO:0000313" key="2">
    <source>
        <dbReference type="EMBL" id="OGG16073.1"/>
    </source>
</evidence>
<dbReference type="InterPro" id="IPR007391">
    <property type="entry name" value="Vancomycin_resist_VanW"/>
</dbReference>
<dbReference type="Pfam" id="PF04294">
    <property type="entry name" value="VanW"/>
    <property type="match status" value="1"/>
</dbReference>
<reference evidence="2 3" key="1">
    <citation type="journal article" date="2016" name="Nat. Commun.">
        <title>Thousands of microbial genomes shed light on interconnected biogeochemical processes in an aquifer system.</title>
        <authorList>
            <person name="Anantharaman K."/>
            <person name="Brown C.T."/>
            <person name="Hug L.A."/>
            <person name="Sharon I."/>
            <person name="Castelle C.J."/>
            <person name="Probst A.J."/>
            <person name="Thomas B.C."/>
            <person name="Singh A."/>
            <person name="Wilkins M.J."/>
            <person name="Karaoz U."/>
            <person name="Brodie E.L."/>
            <person name="Williams K.H."/>
            <person name="Hubbard S.S."/>
            <person name="Banfield J.F."/>
        </authorList>
    </citation>
    <scope>NUCLEOTIDE SEQUENCE [LARGE SCALE GENOMIC DNA]</scope>
</reference>
<proteinExistence type="predicted"/>
<feature type="transmembrane region" description="Helical" evidence="1">
    <location>
        <begin position="12"/>
        <end position="31"/>
    </location>
</feature>
<dbReference type="EMBL" id="MFJL01000015">
    <property type="protein sequence ID" value="OGG16073.1"/>
    <property type="molecule type" value="Genomic_DNA"/>
</dbReference>
<dbReference type="Proteomes" id="UP000176923">
    <property type="component" value="Unassembled WGS sequence"/>
</dbReference>
<accession>A0A1F5ZUM0</accession>
<organism evidence="2 3">
    <name type="scientific">Candidatus Gottesmanbacteria bacterium RIFCSPHIGHO2_02_FULL_39_11</name>
    <dbReference type="NCBI Taxonomy" id="1798382"/>
    <lineage>
        <taxon>Bacteria</taxon>
        <taxon>Candidatus Gottesmaniibacteriota</taxon>
    </lineage>
</organism>
<keyword evidence="1" id="KW-0472">Membrane</keyword>
<keyword evidence="1" id="KW-1133">Transmembrane helix</keyword>
<comment type="caution">
    <text evidence="2">The sequence shown here is derived from an EMBL/GenBank/DDBJ whole genome shotgun (WGS) entry which is preliminary data.</text>
</comment>
<keyword evidence="1" id="KW-0812">Transmembrane</keyword>
<gene>
    <name evidence="2" type="ORF">A3D77_02040</name>
</gene>